<dbReference type="InterPro" id="IPR013402">
    <property type="entry name" value="CHP02569"/>
</dbReference>
<dbReference type="RefSeq" id="WP_260217478.1">
    <property type="nucleotide sequence ID" value="NZ_JAJAGO010000004.1"/>
</dbReference>
<dbReference type="NCBIfam" id="TIGR02569">
    <property type="entry name" value="TIGR02569_actnb"/>
    <property type="match status" value="1"/>
</dbReference>
<evidence type="ECO:0000313" key="3">
    <source>
        <dbReference type="Proteomes" id="UP001156389"/>
    </source>
</evidence>
<dbReference type="Pfam" id="PF01636">
    <property type="entry name" value="APH"/>
    <property type="match status" value="1"/>
</dbReference>
<keyword evidence="3" id="KW-1185">Reference proteome</keyword>
<accession>A0ABT2JQY7</accession>
<proteinExistence type="predicted"/>
<dbReference type="Proteomes" id="UP001156389">
    <property type="component" value="Unassembled WGS sequence"/>
</dbReference>
<feature type="domain" description="Aminoglycoside phosphotransferase" evidence="1">
    <location>
        <begin position="36"/>
        <end position="231"/>
    </location>
</feature>
<protein>
    <submittedName>
        <fullName evidence="2">TIGR02569 family protein</fullName>
    </submittedName>
</protein>
<dbReference type="EMBL" id="JAJAGO010000004">
    <property type="protein sequence ID" value="MCT2590171.1"/>
    <property type="molecule type" value="Genomic_DNA"/>
</dbReference>
<dbReference type="InterPro" id="IPR002575">
    <property type="entry name" value="Aminoglycoside_PTrfase"/>
</dbReference>
<reference evidence="2 3" key="1">
    <citation type="submission" date="2021-10" db="EMBL/GenBank/DDBJ databases">
        <title>Streptomyces gossypii sp. nov., isolated from soil collected from cotton field.</title>
        <authorList>
            <person name="Ge X."/>
            <person name="Chen X."/>
            <person name="Liu W."/>
        </authorList>
    </citation>
    <scope>NUCLEOTIDE SEQUENCE [LARGE SCALE GENOMIC DNA]</scope>
    <source>
        <strain evidence="2 3">N2-109</strain>
    </source>
</reference>
<dbReference type="InterPro" id="IPR011009">
    <property type="entry name" value="Kinase-like_dom_sf"/>
</dbReference>
<dbReference type="SUPFAM" id="SSF56112">
    <property type="entry name" value="Protein kinase-like (PK-like)"/>
    <property type="match status" value="1"/>
</dbReference>
<sequence>MTLSTADVGLPPSAVVAAFGLTGRPVRLSGGQGHSVRVGDAVLKPAEGGDESEWAARLVEGLRQGEGHGFRVPRPLCSVGGKYVVEGWAASRFVSGAPRPAGDWAALLNAGRAFHRALRQAPRPRLLDARRHPWAVADRVAWGGRSRLAPAGGVPSEARRLLLRILSLRQPVEAPCQLVHGDLTGNVLFAAGQVPAVIDFSPYWRPVAYADAIVAVDGTLYHGAGPELLERAAPGAEGAQLLVRALAFRLAVLVRQPEPGAASSAADEVAGDELARFARVTELVQERIDAGRQRRTR</sequence>
<name>A0ABT2JQY7_9ACTN</name>
<gene>
    <name evidence="2" type="ORF">LHJ74_09640</name>
</gene>
<evidence type="ECO:0000259" key="1">
    <source>
        <dbReference type="Pfam" id="PF01636"/>
    </source>
</evidence>
<evidence type="ECO:0000313" key="2">
    <source>
        <dbReference type="EMBL" id="MCT2590171.1"/>
    </source>
</evidence>
<organism evidence="2 3">
    <name type="scientific">Streptomyces gossypii</name>
    <dbReference type="NCBI Taxonomy" id="2883101"/>
    <lineage>
        <taxon>Bacteria</taxon>
        <taxon>Bacillati</taxon>
        <taxon>Actinomycetota</taxon>
        <taxon>Actinomycetes</taxon>
        <taxon>Kitasatosporales</taxon>
        <taxon>Streptomycetaceae</taxon>
        <taxon>Streptomyces</taxon>
    </lineage>
</organism>
<comment type="caution">
    <text evidence="2">The sequence shown here is derived from an EMBL/GenBank/DDBJ whole genome shotgun (WGS) entry which is preliminary data.</text>
</comment>